<feature type="non-terminal residue" evidence="1">
    <location>
        <position position="1"/>
    </location>
</feature>
<dbReference type="AlphaFoldDB" id="A0A382V8L0"/>
<feature type="non-terminal residue" evidence="1">
    <location>
        <position position="287"/>
    </location>
</feature>
<proteinExistence type="predicted"/>
<accession>A0A382V8L0</accession>
<reference evidence="1" key="1">
    <citation type="submission" date="2018-05" db="EMBL/GenBank/DDBJ databases">
        <authorList>
            <person name="Lanie J.A."/>
            <person name="Ng W.-L."/>
            <person name="Kazmierczak K.M."/>
            <person name="Andrzejewski T.M."/>
            <person name="Davidsen T.M."/>
            <person name="Wayne K.J."/>
            <person name="Tettelin H."/>
            <person name="Glass J.I."/>
            <person name="Rusch D."/>
            <person name="Podicherti R."/>
            <person name="Tsui H.-C.T."/>
            <person name="Winkler M.E."/>
        </authorList>
    </citation>
    <scope>NUCLEOTIDE SEQUENCE</scope>
</reference>
<gene>
    <name evidence="1" type="ORF">METZ01_LOCUS395199</name>
</gene>
<sequence length="287" mass="34512">DGKIDSIFIYNCSVLPNAPMNQPSYMKFNGIKTLRSPIYLPHSSIHNDEKFPEYEEIVVRTSSLSLDELKKTFIYSWCIQAFHSLGILEYVSKYYVKTHNMKYMEFYDDFIEFCMSNSSIFSKEYKILTDYVKKGYSGEGWNHDDPKLGEIYWAIEEATWLRCAYNKKDLEQRCNLFINFLEQKYNFQTSKKIIDDLIKFQLFLLTTREDLDEIKSANFIYNWKDFFVSNAELVENLKKYYYTNLVTEKDPIEWAYKTIWFGRYSTQYKFHPEFLEETNEQINPYPK</sequence>
<name>A0A382V8L0_9ZZZZ</name>
<organism evidence="1">
    <name type="scientific">marine metagenome</name>
    <dbReference type="NCBI Taxonomy" id="408172"/>
    <lineage>
        <taxon>unclassified sequences</taxon>
        <taxon>metagenomes</taxon>
        <taxon>ecological metagenomes</taxon>
    </lineage>
</organism>
<evidence type="ECO:0000313" key="1">
    <source>
        <dbReference type="EMBL" id="SVD42345.1"/>
    </source>
</evidence>
<protein>
    <submittedName>
        <fullName evidence="1">Uncharacterized protein</fullName>
    </submittedName>
</protein>
<dbReference type="EMBL" id="UINC01149710">
    <property type="protein sequence ID" value="SVD42345.1"/>
    <property type="molecule type" value="Genomic_DNA"/>
</dbReference>